<dbReference type="InterPro" id="IPR012334">
    <property type="entry name" value="Pectin_lyas_fold"/>
</dbReference>
<dbReference type="InParanoid" id="G2QH79"/>
<evidence type="ECO:0000256" key="6">
    <source>
        <dbReference type="ARBA" id="ARBA00022525"/>
    </source>
</evidence>
<keyword evidence="11" id="KW-0119">Carbohydrate metabolism</keyword>
<dbReference type="SMART" id="SM00656">
    <property type="entry name" value="Amb_all"/>
    <property type="match status" value="1"/>
</dbReference>
<dbReference type="PANTHER" id="PTHR31683">
    <property type="entry name" value="PECTATE LYASE 18-RELATED"/>
    <property type="match status" value="1"/>
</dbReference>
<evidence type="ECO:0000256" key="5">
    <source>
        <dbReference type="ARBA" id="ARBA00012272"/>
    </source>
</evidence>
<dbReference type="PANTHER" id="PTHR31683:SF18">
    <property type="entry name" value="PECTATE LYASE 21-RELATED"/>
    <property type="match status" value="1"/>
</dbReference>
<keyword evidence="15" id="KW-1185">Reference proteome</keyword>
<dbReference type="eggNOG" id="ENOG502S66G">
    <property type="taxonomic scope" value="Eukaryota"/>
</dbReference>
<accession>G2QH79</accession>
<dbReference type="AlphaFoldDB" id="G2QH79"/>
<dbReference type="Pfam" id="PF00544">
    <property type="entry name" value="Pectate_lyase_4"/>
    <property type="match status" value="1"/>
</dbReference>
<evidence type="ECO:0000256" key="10">
    <source>
        <dbReference type="ARBA" id="ARBA00023239"/>
    </source>
</evidence>
<name>G2QH79_THET4</name>
<organism evidence="14 15">
    <name type="scientific">Thermothelomyces thermophilus (strain ATCC 42464 / BCRC 31852 / DSM 1799)</name>
    <name type="common">Sporotrichum thermophile</name>
    <dbReference type="NCBI Taxonomy" id="573729"/>
    <lineage>
        <taxon>Eukaryota</taxon>
        <taxon>Fungi</taxon>
        <taxon>Dikarya</taxon>
        <taxon>Ascomycota</taxon>
        <taxon>Pezizomycotina</taxon>
        <taxon>Sordariomycetes</taxon>
        <taxon>Sordariomycetidae</taxon>
        <taxon>Sordariales</taxon>
        <taxon>Chaetomiaceae</taxon>
        <taxon>Thermothelomyces</taxon>
    </lineage>
</organism>
<dbReference type="Proteomes" id="UP000007322">
    <property type="component" value="Chromosome 4"/>
</dbReference>
<evidence type="ECO:0000259" key="13">
    <source>
        <dbReference type="SMART" id="SM00656"/>
    </source>
</evidence>
<dbReference type="GeneID" id="11513459"/>
<evidence type="ECO:0000313" key="15">
    <source>
        <dbReference type="Proteomes" id="UP000007322"/>
    </source>
</evidence>
<comment type="similarity">
    <text evidence="4 11">Belongs to the polysaccharide lyase 1 family.</text>
</comment>
<comment type="cofactor">
    <cofactor evidence="2">
        <name>Ca(2+)</name>
        <dbReference type="ChEBI" id="CHEBI:29108"/>
    </cofactor>
</comment>
<sequence length="326" mass="33719">MKFLLTTTIAALAGLVAASPTPTVNIGGQLYKRASPNDVCDIGYASTNGGTTGGAGGTTTTVTSFAEFSAAAKGDDKKIIIVDGSISGSGSVKIGANTSVLGKAGASLTGINLTIKGVKNVIVRNLKLSKVVGGDCITVQEATNVWLDHLDLSGDLNVDKDYYDGLIDITHAADWVTVSNTHFHDHWKASLVGHSDSNADEDTGKLHVTYANNRWTNISSRTPSIRFGTGHIFNNYYDTITTSGVNTRMGAVVLVESSAFVNAKRAITSLDSDIDGSAAVVDVDLGGSTNDAPVANAAPSIPYRYSVVGSANVRDATANSGATLAF</sequence>
<dbReference type="SUPFAM" id="SSF51126">
    <property type="entry name" value="Pectin lyase-like"/>
    <property type="match status" value="1"/>
</dbReference>
<keyword evidence="6 11" id="KW-0964">Secreted</keyword>
<dbReference type="InterPro" id="IPR045032">
    <property type="entry name" value="PEL"/>
</dbReference>
<keyword evidence="8 12" id="KW-0732">Signal</keyword>
<reference evidence="14 15" key="1">
    <citation type="journal article" date="2011" name="Nat. Biotechnol.">
        <title>Comparative genomic analysis of the thermophilic biomass-degrading fungi Myceliophthora thermophila and Thielavia terrestris.</title>
        <authorList>
            <person name="Berka R.M."/>
            <person name="Grigoriev I.V."/>
            <person name="Otillar R."/>
            <person name="Salamov A."/>
            <person name="Grimwood J."/>
            <person name="Reid I."/>
            <person name="Ishmael N."/>
            <person name="John T."/>
            <person name="Darmond C."/>
            <person name="Moisan M.-C."/>
            <person name="Henrissat B."/>
            <person name="Coutinho P.M."/>
            <person name="Lombard V."/>
            <person name="Natvig D.O."/>
            <person name="Lindquist E."/>
            <person name="Schmutz J."/>
            <person name="Lucas S."/>
            <person name="Harris P."/>
            <person name="Powlowski J."/>
            <person name="Bellemare A."/>
            <person name="Taylor D."/>
            <person name="Butler G."/>
            <person name="de Vries R.P."/>
            <person name="Allijn I.E."/>
            <person name="van den Brink J."/>
            <person name="Ushinsky S."/>
            <person name="Storms R."/>
            <person name="Powell A.J."/>
            <person name="Paulsen I.T."/>
            <person name="Elbourne L.D.H."/>
            <person name="Baker S.E."/>
            <person name="Magnuson J."/>
            <person name="LaBoissiere S."/>
            <person name="Clutterbuck A.J."/>
            <person name="Martinez D."/>
            <person name="Wogulis M."/>
            <person name="de Leon A.L."/>
            <person name="Rey M.W."/>
            <person name="Tsang A."/>
        </authorList>
    </citation>
    <scope>NUCLEOTIDE SEQUENCE [LARGE SCALE GENOMIC DNA]</scope>
    <source>
        <strain evidence="15">ATCC 42464 / BCRC 31852 / DSM 1799</strain>
    </source>
</reference>
<dbReference type="EC" id="4.2.2.2" evidence="5"/>
<dbReference type="HOGENOM" id="CLU_021894_2_1_1"/>
<dbReference type="InterPro" id="IPR002022">
    <property type="entry name" value="Pec_lyase"/>
</dbReference>
<keyword evidence="9" id="KW-0106">Calcium</keyword>
<evidence type="ECO:0000313" key="14">
    <source>
        <dbReference type="EMBL" id="AEO58739.1"/>
    </source>
</evidence>
<protein>
    <recommendedName>
        <fullName evidence="5">pectate lyase</fullName>
        <ecNumber evidence="5">4.2.2.2</ecNumber>
    </recommendedName>
</protein>
<dbReference type="GO" id="GO:0046872">
    <property type="term" value="F:metal ion binding"/>
    <property type="evidence" value="ECO:0007669"/>
    <property type="project" value="UniProtKB-KW"/>
</dbReference>
<dbReference type="OrthoDB" id="1637350at2759"/>
<evidence type="ECO:0000256" key="1">
    <source>
        <dbReference type="ARBA" id="ARBA00000695"/>
    </source>
</evidence>
<evidence type="ECO:0000256" key="4">
    <source>
        <dbReference type="ARBA" id="ARBA00010980"/>
    </source>
</evidence>
<keyword evidence="10 11" id="KW-0456">Lyase</keyword>
<keyword evidence="7" id="KW-0479">Metal-binding</keyword>
<gene>
    <name evidence="14" type="ORF">MYCTH_52463</name>
</gene>
<feature type="domain" description="Pectate lyase" evidence="13">
    <location>
        <begin position="55"/>
        <end position="266"/>
    </location>
</feature>
<dbReference type="OMA" id="FHDHHKA"/>
<dbReference type="GO" id="GO:0030570">
    <property type="term" value="F:pectate lyase activity"/>
    <property type="evidence" value="ECO:0007669"/>
    <property type="project" value="UniProtKB-EC"/>
</dbReference>
<evidence type="ECO:0000256" key="12">
    <source>
        <dbReference type="SAM" id="SignalP"/>
    </source>
</evidence>
<feature type="chain" id="PRO_5003435615" description="pectate lyase" evidence="12">
    <location>
        <begin position="19"/>
        <end position="326"/>
    </location>
</feature>
<evidence type="ECO:0000256" key="2">
    <source>
        <dbReference type="ARBA" id="ARBA00001913"/>
    </source>
</evidence>
<feature type="signal peptide" evidence="12">
    <location>
        <begin position="1"/>
        <end position="18"/>
    </location>
</feature>
<evidence type="ECO:0000256" key="3">
    <source>
        <dbReference type="ARBA" id="ARBA00004613"/>
    </source>
</evidence>
<evidence type="ECO:0000256" key="7">
    <source>
        <dbReference type="ARBA" id="ARBA00022723"/>
    </source>
</evidence>
<evidence type="ECO:0000256" key="8">
    <source>
        <dbReference type="ARBA" id="ARBA00022729"/>
    </source>
</evidence>
<dbReference type="Gene3D" id="2.160.20.10">
    <property type="entry name" value="Single-stranded right-handed beta-helix, Pectin lyase-like"/>
    <property type="match status" value="1"/>
</dbReference>
<dbReference type="GO" id="GO:0000272">
    <property type="term" value="P:polysaccharide catabolic process"/>
    <property type="evidence" value="ECO:0007669"/>
    <property type="project" value="UniProtKB-KW"/>
</dbReference>
<evidence type="ECO:0000256" key="9">
    <source>
        <dbReference type="ARBA" id="ARBA00022837"/>
    </source>
</evidence>
<dbReference type="FunFam" id="2.160.20.10:FF:000036">
    <property type="entry name" value="Pectate lyase A"/>
    <property type="match status" value="1"/>
</dbReference>
<evidence type="ECO:0000256" key="11">
    <source>
        <dbReference type="RuleBase" id="RU361173"/>
    </source>
</evidence>
<dbReference type="VEuPathDB" id="FungiDB:MYCTH_52463"/>
<dbReference type="RefSeq" id="XP_003663984.1">
    <property type="nucleotide sequence ID" value="XM_003663936.1"/>
</dbReference>
<dbReference type="InterPro" id="IPR011050">
    <property type="entry name" value="Pectin_lyase_fold/virulence"/>
</dbReference>
<comment type="catalytic activity">
    <reaction evidence="1">
        <text>Eliminative cleavage of (1-&gt;4)-alpha-D-galacturonan to give oligosaccharides with 4-deoxy-alpha-D-galact-4-enuronosyl groups at their non-reducing ends.</text>
        <dbReference type="EC" id="4.2.2.2"/>
    </reaction>
</comment>
<dbReference type="STRING" id="573729.G2QH79"/>
<keyword evidence="11" id="KW-0624">Polysaccharide degradation</keyword>
<comment type="subcellular location">
    <subcellularLocation>
        <location evidence="3 11">Secreted</location>
    </subcellularLocation>
</comment>
<proteinExistence type="inferred from homology"/>
<dbReference type="KEGG" id="mtm:MYCTH_52463"/>
<dbReference type="EMBL" id="CP003005">
    <property type="protein sequence ID" value="AEO58739.1"/>
    <property type="molecule type" value="Genomic_DNA"/>
</dbReference>
<dbReference type="GO" id="GO:0005576">
    <property type="term" value="C:extracellular region"/>
    <property type="evidence" value="ECO:0007669"/>
    <property type="project" value="UniProtKB-SubCell"/>
</dbReference>